<reference evidence="1 2" key="1">
    <citation type="submission" date="2018-06" db="EMBL/GenBank/DDBJ databases">
        <title>Genomic Encyclopedia of Type Strains, Phase IV (KMG-IV): sequencing the most valuable type-strain genomes for metagenomic binning, comparative biology and taxonomic classification.</title>
        <authorList>
            <person name="Goeker M."/>
        </authorList>
    </citation>
    <scope>NUCLEOTIDE SEQUENCE [LARGE SCALE GENOMIC DNA]</scope>
    <source>
        <strain evidence="1 2">DSM 25532</strain>
    </source>
</reference>
<organism evidence="1 2">
    <name type="scientific">Roseimicrobium gellanilyticum</name>
    <dbReference type="NCBI Taxonomy" id="748857"/>
    <lineage>
        <taxon>Bacteria</taxon>
        <taxon>Pseudomonadati</taxon>
        <taxon>Verrucomicrobiota</taxon>
        <taxon>Verrucomicrobiia</taxon>
        <taxon>Verrucomicrobiales</taxon>
        <taxon>Verrucomicrobiaceae</taxon>
        <taxon>Roseimicrobium</taxon>
    </lineage>
</organism>
<dbReference type="RefSeq" id="WP_113956241.1">
    <property type="nucleotide sequence ID" value="NZ_QNRR01000001.1"/>
</dbReference>
<name>A0A366HT84_9BACT</name>
<evidence type="ECO:0008006" key="3">
    <source>
        <dbReference type="Google" id="ProtNLM"/>
    </source>
</evidence>
<accession>A0A366HT84</accession>
<dbReference type="AlphaFoldDB" id="A0A366HT84"/>
<keyword evidence="2" id="KW-1185">Reference proteome</keyword>
<proteinExistence type="predicted"/>
<gene>
    <name evidence="1" type="ORF">DES53_10194</name>
</gene>
<dbReference type="OrthoDB" id="192508at2"/>
<dbReference type="EMBL" id="QNRR01000001">
    <property type="protein sequence ID" value="RBP47297.1"/>
    <property type="molecule type" value="Genomic_DNA"/>
</dbReference>
<evidence type="ECO:0000313" key="1">
    <source>
        <dbReference type="EMBL" id="RBP47297.1"/>
    </source>
</evidence>
<evidence type="ECO:0000313" key="2">
    <source>
        <dbReference type="Proteomes" id="UP000253426"/>
    </source>
</evidence>
<comment type="caution">
    <text evidence="1">The sequence shown here is derived from an EMBL/GenBank/DDBJ whole genome shotgun (WGS) entry which is preliminary data.</text>
</comment>
<protein>
    <recommendedName>
        <fullName evidence="3">PilZ domain-containing protein</fullName>
    </recommendedName>
</protein>
<sequence length="98" mass="10560">MCSISSTGVVFLNARALDVSSEITLSVQTNILGNEQEWTVHGWVVECVPAEEQRGTFKVTLLFSNLPKELQQLLALAEGCHGASACKRVPGAELFGLN</sequence>
<dbReference type="Proteomes" id="UP000253426">
    <property type="component" value="Unassembled WGS sequence"/>
</dbReference>